<dbReference type="EMBL" id="JAYFUH010000170">
    <property type="protein sequence ID" value="MEA5668013.1"/>
    <property type="molecule type" value="Genomic_DNA"/>
</dbReference>
<gene>
    <name evidence="1" type="ORF">VA603_10755</name>
</gene>
<comment type="caution">
    <text evidence="1">The sequence shown here is derived from an EMBL/GenBank/DDBJ whole genome shotgun (WGS) entry which is preliminary data.</text>
</comment>
<organism evidence="1 2">
    <name type="scientific">Stenotrophomonas capsici</name>
    <dbReference type="NCBI Taxonomy" id="3110230"/>
    <lineage>
        <taxon>Bacteria</taxon>
        <taxon>Pseudomonadati</taxon>
        <taxon>Pseudomonadota</taxon>
        <taxon>Gammaproteobacteria</taxon>
        <taxon>Lysobacterales</taxon>
        <taxon>Lysobacteraceae</taxon>
        <taxon>Stenotrophomonas</taxon>
    </lineage>
</organism>
<dbReference type="Proteomes" id="UP001301653">
    <property type="component" value="Unassembled WGS sequence"/>
</dbReference>
<dbReference type="RefSeq" id="WP_323438815.1">
    <property type="nucleotide sequence ID" value="NZ_JAYFUH010000170.1"/>
</dbReference>
<accession>A0ABU5V3R1</accession>
<evidence type="ECO:0000313" key="1">
    <source>
        <dbReference type="EMBL" id="MEA5668013.1"/>
    </source>
</evidence>
<reference evidence="1 2" key="1">
    <citation type="submission" date="2023-12" db="EMBL/GenBank/DDBJ databases">
        <title>Stenotrophomonas guangdongensis sp. nov., isolated from wilted pepper plants (Capsicum annuum).</title>
        <authorList>
            <person name="Qiu M."/>
            <person name="Li Y."/>
            <person name="Liu Q."/>
            <person name="Zhang X."/>
            <person name="Huang Y."/>
            <person name="Guo R."/>
            <person name="Hu M."/>
            <person name="Zhou J."/>
            <person name="Zhou X."/>
        </authorList>
    </citation>
    <scope>NUCLEOTIDE SEQUENCE [LARGE SCALE GENOMIC DNA]</scope>
    <source>
        <strain evidence="1 2">MH1</strain>
    </source>
</reference>
<evidence type="ECO:0000313" key="2">
    <source>
        <dbReference type="Proteomes" id="UP001301653"/>
    </source>
</evidence>
<name>A0ABU5V3R1_9GAMM</name>
<evidence type="ECO:0008006" key="3">
    <source>
        <dbReference type="Google" id="ProtNLM"/>
    </source>
</evidence>
<proteinExistence type="predicted"/>
<sequence length="276" mass="29720">MATGVFLRSVSLGAVLLLAACQQDKPAPAQAEARVPVLRHDDAVLALLQERYGAPAQLKGPWAQQLTDPDMDHVRPIHRDVCADQAAVIGGKRYRMLAVCTHYDDATSIELGTTDFIVLHEAADGRMSLAAELAGRASGAGGQPGTVSTLQVGAGAWAYQIDDELVAVGSVMRNRAWLVFDGGDKVADAGWLRTHLDDHNAIECNDAGHCSHGRLDLNLEVRLDDSQPGLAYWPLQVQEKGNGCHGRVSKTHVITYDPAQSRYPMPAELQREGCAK</sequence>
<protein>
    <recommendedName>
        <fullName evidence="3">Lipoprotein</fullName>
    </recommendedName>
</protein>
<keyword evidence="2" id="KW-1185">Reference proteome</keyword>